<feature type="transmembrane region" description="Helical" evidence="1">
    <location>
        <begin position="391"/>
        <end position="411"/>
    </location>
</feature>
<feature type="domain" description="Concentrative nucleoside transporter C-terminal" evidence="2">
    <location>
        <begin position="293"/>
        <end position="510"/>
    </location>
</feature>
<feature type="transmembrane region" description="Helical" evidence="1">
    <location>
        <begin position="256"/>
        <end position="281"/>
    </location>
</feature>
<feature type="transmembrane region" description="Helical" evidence="1">
    <location>
        <begin position="178"/>
        <end position="201"/>
    </location>
</feature>
<organism evidence="4 5">
    <name type="scientific">Xanthomonas oryzae pv. oryzae (strain KACC10331 / KXO85)</name>
    <dbReference type="NCBI Taxonomy" id="291331"/>
    <lineage>
        <taxon>Bacteria</taxon>
        <taxon>Pseudomonadati</taxon>
        <taxon>Pseudomonadota</taxon>
        <taxon>Gammaproteobacteria</taxon>
        <taxon>Lysobacterales</taxon>
        <taxon>Lysobacteraceae</taxon>
        <taxon>Xanthomonas</taxon>
    </lineage>
</organism>
<sequence>MHLPLLAPRPRPVAAPRCEAPRHVGPMHSPLCASTARQRTSAGLPVPAASWPRADRERLKAAHLAPCHPLLYACRFAVSSPGDRNGRRFGKDRFRPVRSGGAHRHHLAVFEQSPRDRLEAGRHRSGLADLVRRIGVAGAGRARGVRCAGQGLRQGIEFRQCRIRLHFRQPDEHRQLRLHFCVQVLPTIIFFSALMGVLYHLGVMQVVVRAMAWAITKVMRVSGAETTSVCASVFIGQTEAPLTVRPYIPKMTQSELLTMMIGGMAHIAGGVLAAYVGMLGGSDPAQQAFYAKHLLAASIMAAPATLVVAKLLMPETVTPLTRGTVKMEVEKTTSNVIDAAAAGAGDGLRLALNIGAMLLAFIALIALINAPLTWLGDVTGAAALLSRPTNLSTIFGYVLAPIAWVIGTPWVDATTVGSLIGQKVVINEFVAYSELSRIVKGEVPGAGLSAEGRLIATYALCGFANFSSIAIQIGGIGGLAPERRHDLAKFGLRAVLGGSIATFMTATIAGVLSHFG</sequence>
<dbReference type="STRING" id="291331.XOO3783"/>
<feature type="transmembrane region" description="Helical" evidence="1">
    <location>
        <begin position="492"/>
        <end position="515"/>
    </location>
</feature>
<dbReference type="PANTHER" id="PTHR10590:SF4">
    <property type="entry name" value="SOLUTE CARRIER FAMILY 28 MEMBER 3"/>
    <property type="match status" value="1"/>
</dbReference>
<dbReference type="GO" id="GO:0005886">
    <property type="term" value="C:plasma membrane"/>
    <property type="evidence" value="ECO:0007669"/>
    <property type="project" value="TreeGrafter"/>
</dbReference>
<protein>
    <submittedName>
        <fullName evidence="4">Nucleoside transporter</fullName>
    </submittedName>
</protein>
<feature type="domain" description="Nucleoside transporter/FeoB GTPase Gate" evidence="3">
    <location>
        <begin position="182"/>
        <end position="280"/>
    </location>
</feature>
<evidence type="ECO:0000313" key="5">
    <source>
        <dbReference type="Proteomes" id="UP000006735"/>
    </source>
</evidence>
<dbReference type="Proteomes" id="UP000006735">
    <property type="component" value="Chromosome"/>
</dbReference>
<evidence type="ECO:0000259" key="2">
    <source>
        <dbReference type="Pfam" id="PF07662"/>
    </source>
</evidence>
<dbReference type="InterPro" id="IPR011642">
    <property type="entry name" value="Gate_dom"/>
</dbReference>
<proteinExistence type="predicted"/>
<gene>
    <name evidence="4" type="primary">yeiM</name>
    <name evidence="4" type="ordered locus">XOO3783</name>
</gene>
<dbReference type="InterPro" id="IPR011657">
    <property type="entry name" value="CNT_C_dom"/>
</dbReference>
<evidence type="ECO:0000256" key="1">
    <source>
        <dbReference type="SAM" id="Phobius"/>
    </source>
</evidence>
<dbReference type="EMBL" id="AE013598">
    <property type="protein sequence ID" value="AAW77037.1"/>
    <property type="molecule type" value="Genomic_DNA"/>
</dbReference>
<accession>Q5GW84</accession>
<keyword evidence="5" id="KW-1185">Reference proteome</keyword>
<feature type="transmembrane region" description="Helical" evidence="1">
    <location>
        <begin position="455"/>
        <end position="480"/>
    </location>
</feature>
<dbReference type="HOGENOM" id="CLU_527793_0_0_6"/>
<keyword evidence="1" id="KW-0472">Membrane</keyword>
<keyword evidence="1" id="KW-0812">Transmembrane</keyword>
<dbReference type="PANTHER" id="PTHR10590">
    <property type="entry name" value="SODIUM/NUCLEOSIDE COTRANSPORTER"/>
    <property type="match status" value="1"/>
</dbReference>
<reference evidence="4 5" key="1">
    <citation type="journal article" date="2005" name="Nucleic Acids Res.">
        <title>The genome sequence of Xanthomonas oryzae pathovar oryzae KACC10331, the bacterial blight pathogen of rice.</title>
        <authorList>
            <person name="Lee B.M."/>
            <person name="Park Y.J."/>
            <person name="Park D.S."/>
            <person name="Kang H.W."/>
            <person name="Kim J.G."/>
            <person name="Song E.S."/>
            <person name="Park I.C."/>
            <person name="Yoon U.H."/>
            <person name="Hahn J.H."/>
            <person name="Koo B.S."/>
            <person name="Lee G.B."/>
            <person name="Kim H."/>
            <person name="Park H.S."/>
            <person name="Yoon K.O."/>
            <person name="Kim J.H."/>
            <person name="Jung C.H."/>
            <person name="Koh N.H."/>
            <person name="Seo J.S."/>
            <person name="Go S.J."/>
        </authorList>
    </citation>
    <scope>NUCLEOTIDE SEQUENCE [LARGE SCALE GENOMIC DNA]</scope>
    <source>
        <strain evidence="5">KACC10331 / KXO85</strain>
    </source>
</reference>
<keyword evidence="1" id="KW-1133">Transmembrane helix</keyword>
<dbReference type="InterPro" id="IPR008276">
    <property type="entry name" value="C_nuclsd_transpt"/>
</dbReference>
<dbReference type="GO" id="GO:0015293">
    <property type="term" value="F:symporter activity"/>
    <property type="evidence" value="ECO:0007669"/>
    <property type="project" value="TreeGrafter"/>
</dbReference>
<name>Q5GW84_XANOR</name>
<dbReference type="Pfam" id="PF07670">
    <property type="entry name" value="Gate"/>
    <property type="match status" value="1"/>
</dbReference>
<feature type="transmembrane region" description="Helical" evidence="1">
    <location>
        <begin position="350"/>
        <end position="370"/>
    </location>
</feature>
<dbReference type="Pfam" id="PF07662">
    <property type="entry name" value="Nucleos_tra2_C"/>
    <property type="match status" value="1"/>
</dbReference>
<evidence type="ECO:0000313" key="4">
    <source>
        <dbReference type="EMBL" id="AAW77037.1"/>
    </source>
</evidence>
<dbReference type="AlphaFoldDB" id="Q5GW84"/>
<evidence type="ECO:0000259" key="3">
    <source>
        <dbReference type="Pfam" id="PF07670"/>
    </source>
</evidence>
<dbReference type="GO" id="GO:0005337">
    <property type="term" value="F:nucleoside transmembrane transporter activity"/>
    <property type="evidence" value="ECO:0007669"/>
    <property type="project" value="InterPro"/>
</dbReference>
<dbReference type="KEGG" id="xoo:XOO3783"/>